<dbReference type="RefSeq" id="WP_156908308.1">
    <property type="nucleotide sequence ID" value="NZ_CP020599.1"/>
</dbReference>
<reference evidence="1" key="1">
    <citation type="submission" date="2019-11" db="EMBL/GenBank/DDBJ databases">
        <title>Burkholderia cenocepacia CF.</title>
        <authorList>
            <person name="Vianna E.F."/>
            <person name="Marques E.A."/>
            <person name="Albano R.M."/>
            <person name="Leao R.S."/>
        </authorList>
    </citation>
    <scope>NUCLEOTIDE SEQUENCE</scope>
    <source>
        <strain evidence="1">MS-2140</strain>
    </source>
</reference>
<sequence>MATANSTELVAAATRSVNDAVSSLHTLWTIVEKSLDNGTDWATCEMMHELLPLIGGKLDAALGAMGGSPCGSFDDVLDKRGIKITAPSTGRTDAFQQ</sequence>
<protein>
    <submittedName>
        <fullName evidence="1">Uncharacterized protein</fullName>
    </submittedName>
</protein>
<gene>
    <name evidence="1" type="ORF">GFJ35_30765</name>
</gene>
<dbReference type="AlphaFoldDB" id="A0A6B2MN88"/>
<comment type="caution">
    <text evidence="1">The sequence shown here is derived from an EMBL/GenBank/DDBJ whole genome shotgun (WGS) entry which is preliminary data.</text>
</comment>
<organism evidence="1">
    <name type="scientific">Burkholderia cenocepacia</name>
    <dbReference type="NCBI Taxonomy" id="95486"/>
    <lineage>
        <taxon>Bacteria</taxon>
        <taxon>Pseudomonadati</taxon>
        <taxon>Pseudomonadota</taxon>
        <taxon>Betaproteobacteria</taxon>
        <taxon>Burkholderiales</taxon>
        <taxon>Burkholderiaceae</taxon>
        <taxon>Burkholderia</taxon>
        <taxon>Burkholderia cepacia complex</taxon>
    </lineage>
</organism>
<evidence type="ECO:0000313" key="1">
    <source>
        <dbReference type="EMBL" id="NDV76409.1"/>
    </source>
</evidence>
<name>A0A6B2MN88_9BURK</name>
<dbReference type="EMBL" id="JAAEAM010000046">
    <property type="protein sequence ID" value="NDV76409.1"/>
    <property type="molecule type" value="Genomic_DNA"/>
</dbReference>
<accession>A0A6B2MN88</accession>
<proteinExistence type="predicted"/>